<gene>
    <name evidence="1" type="ORF">HPB49_020604</name>
</gene>
<comment type="caution">
    <text evidence="1">The sequence shown here is derived from an EMBL/GenBank/DDBJ whole genome shotgun (WGS) entry which is preliminary data.</text>
</comment>
<dbReference type="Proteomes" id="UP000821865">
    <property type="component" value="Chromosome 10"/>
</dbReference>
<reference evidence="1" key="1">
    <citation type="submission" date="2020-05" db="EMBL/GenBank/DDBJ databases">
        <title>Large-scale comparative analyses of tick genomes elucidate their genetic diversity and vector capacities.</title>
        <authorList>
            <person name="Jia N."/>
            <person name="Wang J."/>
            <person name="Shi W."/>
            <person name="Du L."/>
            <person name="Sun Y."/>
            <person name="Zhan W."/>
            <person name="Jiang J."/>
            <person name="Wang Q."/>
            <person name="Zhang B."/>
            <person name="Ji P."/>
            <person name="Sakyi L.B."/>
            <person name="Cui X."/>
            <person name="Yuan T."/>
            <person name="Jiang B."/>
            <person name="Yang W."/>
            <person name="Lam T.T.-Y."/>
            <person name="Chang Q."/>
            <person name="Ding S."/>
            <person name="Wang X."/>
            <person name="Zhu J."/>
            <person name="Ruan X."/>
            <person name="Zhao L."/>
            <person name="Wei J."/>
            <person name="Que T."/>
            <person name="Du C."/>
            <person name="Cheng J."/>
            <person name="Dai P."/>
            <person name="Han X."/>
            <person name="Huang E."/>
            <person name="Gao Y."/>
            <person name="Liu J."/>
            <person name="Shao H."/>
            <person name="Ye R."/>
            <person name="Li L."/>
            <person name="Wei W."/>
            <person name="Wang X."/>
            <person name="Wang C."/>
            <person name="Yang T."/>
            <person name="Huo Q."/>
            <person name="Li W."/>
            <person name="Guo W."/>
            <person name="Chen H."/>
            <person name="Zhou L."/>
            <person name="Ni X."/>
            <person name="Tian J."/>
            <person name="Zhou Y."/>
            <person name="Sheng Y."/>
            <person name="Liu T."/>
            <person name="Pan Y."/>
            <person name="Xia L."/>
            <person name="Li J."/>
            <person name="Zhao F."/>
            <person name="Cao W."/>
        </authorList>
    </citation>
    <scope>NUCLEOTIDE SEQUENCE</scope>
    <source>
        <strain evidence="1">Dsil-2018</strain>
    </source>
</reference>
<evidence type="ECO:0000313" key="2">
    <source>
        <dbReference type="Proteomes" id="UP000821865"/>
    </source>
</evidence>
<dbReference type="EMBL" id="CM023479">
    <property type="protein sequence ID" value="KAH7974880.1"/>
    <property type="molecule type" value="Genomic_DNA"/>
</dbReference>
<accession>A0ACB8DRA8</accession>
<sequence length="330" mass="37099">MVWSTVRLESCACASSPARLPDDGDAVDEEGEGDEGEETRVKRLWLEFDVPGTGKLTRARATRAVHEARSNGYDVRTETWVPIEMHSANVTVDRKAGIACKRTQFPLVQASAITVHKSQGGTYASVVYDYSKTHQQKLVYVALSRCTNLNGLYLTNAEGDHTFYHKQDNPDKPMVDEFRRLENHRLVTVTQRYLSALRDQQLRRVCEGGCREFTLALLNVRSLSAHALDVAKDPVLFIVDLLCLTETWNRSSGDYAADVALSGYDRVTRALAERRAGGVDVFLKRYRPFSEELRRQQDRTQLLVLQRADLAPDASPRTCPTDDPCSFARS</sequence>
<name>A0ACB8DRA8_DERSI</name>
<organism evidence="1 2">
    <name type="scientific">Dermacentor silvarum</name>
    <name type="common">Tick</name>
    <dbReference type="NCBI Taxonomy" id="543639"/>
    <lineage>
        <taxon>Eukaryota</taxon>
        <taxon>Metazoa</taxon>
        <taxon>Ecdysozoa</taxon>
        <taxon>Arthropoda</taxon>
        <taxon>Chelicerata</taxon>
        <taxon>Arachnida</taxon>
        <taxon>Acari</taxon>
        <taxon>Parasitiformes</taxon>
        <taxon>Ixodida</taxon>
        <taxon>Ixodoidea</taxon>
        <taxon>Ixodidae</taxon>
        <taxon>Rhipicephalinae</taxon>
        <taxon>Dermacentor</taxon>
    </lineage>
</organism>
<protein>
    <submittedName>
        <fullName evidence="1">Uncharacterized protein</fullName>
    </submittedName>
</protein>
<evidence type="ECO:0000313" key="1">
    <source>
        <dbReference type="EMBL" id="KAH7974880.1"/>
    </source>
</evidence>
<proteinExistence type="predicted"/>
<keyword evidence="2" id="KW-1185">Reference proteome</keyword>